<reference evidence="2" key="3">
    <citation type="submission" date="2022-06" db="UniProtKB">
        <authorList>
            <consortium name="EnsemblPlants"/>
        </authorList>
    </citation>
    <scope>IDENTIFICATION</scope>
</reference>
<feature type="transmembrane region" description="Helical" evidence="1">
    <location>
        <begin position="66"/>
        <end position="87"/>
    </location>
</feature>
<dbReference type="Proteomes" id="UP000015106">
    <property type="component" value="Chromosome 5"/>
</dbReference>
<reference evidence="3" key="1">
    <citation type="journal article" date="2013" name="Nature">
        <title>Draft genome of the wheat A-genome progenitor Triticum urartu.</title>
        <authorList>
            <person name="Ling H.Q."/>
            <person name="Zhao S."/>
            <person name="Liu D."/>
            <person name="Wang J."/>
            <person name="Sun H."/>
            <person name="Zhang C."/>
            <person name="Fan H."/>
            <person name="Li D."/>
            <person name="Dong L."/>
            <person name="Tao Y."/>
            <person name="Gao C."/>
            <person name="Wu H."/>
            <person name="Li Y."/>
            <person name="Cui Y."/>
            <person name="Guo X."/>
            <person name="Zheng S."/>
            <person name="Wang B."/>
            <person name="Yu K."/>
            <person name="Liang Q."/>
            <person name="Yang W."/>
            <person name="Lou X."/>
            <person name="Chen J."/>
            <person name="Feng M."/>
            <person name="Jian J."/>
            <person name="Zhang X."/>
            <person name="Luo G."/>
            <person name="Jiang Y."/>
            <person name="Liu J."/>
            <person name="Wang Z."/>
            <person name="Sha Y."/>
            <person name="Zhang B."/>
            <person name="Wu H."/>
            <person name="Tang D."/>
            <person name="Shen Q."/>
            <person name="Xue P."/>
            <person name="Zou S."/>
            <person name="Wang X."/>
            <person name="Liu X."/>
            <person name="Wang F."/>
            <person name="Yang Y."/>
            <person name="An X."/>
            <person name="Dong Z."/>
            <person name="Zhang K."/>
            <person name="Zhang X."/>
            <person name="Luo M.C."/>
            <person name="Dvorak J."/>
            <person name="Tong Y."/>
            <person name="Wang J."/>
            <person name="Yang H."/>
            <person name="Li Z."/>
            <person name="Wang D."/>
            <person name="Zhang A."/>
            <person name="Wang J."/>
        </authorList>
    </citation>
    <scope>NUCLEOTIDE SEQUENCE</scope>
    <source>
        <strain evidence="3">cv. G1812</strain>
    </source>
</reference>
<name>A0A8R7UDI7_TRIUA</name>
<evidence type="ECO:0000313" key="2">
    <source>
        <dbReference type="EnsemblPlants" id="TuG1812G0500001467.01.T01.cds320141"/>
    </source>
</evidence>
<sequence length="98" mass="11033">MDSYQNWIGHGTSSPTCHGVGNNIQDFLFPSFSSISLAGDICRFIIHARDMKDETKVKGVYAYKGILLLAVSVVQSNITIFKLYLLWLDINFKSFEVP</sequence>
<dbReference type="EnsemblPlants" id="TuG1812G0500001467.01.T01">
    <property type="protein sequence ID" value="TuG1812G0500001467.01.T01.cds320141"/>
    <property type="gene ID" value="TuG1812G0500001467.01"/>
</dbReference>
<keyword evidence="1" id="KW-0472">Membrane</keyword>
<dbReference type="Gramene" id="TuG1812G0500001467.01.T01">
    <property type="protein sequence ID" value="TuG1812G0500001467.01.T01.cds320141"/>
    <property type="gene ID" value="TuG1812G0500001467.01"/>
</dbReference>
<keyword evidence="1" id="KW-1133">Transmembrane helix</keyword>
<keyword evidence="1" id="KW-0812">Transmembrane</keyword>
<evidence type="ECO:0000313" key="3">
    <source>
        <dbReference type="Proteomes" id="UP000015106"/>
    </source>
</evidence>
<organism evidence="2 3">
    <name type="scientific">Triticum urartu</name>
    <name type="common">Red wild einkorn</name>
    <name type="synonym">Crithodium urartu</name>
    <dbReference type="NCBI Taxonomy" id="4572"/>
    <lineage>
        <taxon>Eukaryota</taxon>
        <taxon>Viridiplantae</taxon>
        <taxon>Streptophyta</taxon>
        <taxon>Embryophyta</taxon>
        <taxon>Tracheophyta</taxon>
        <taxon>Spermatophyta</taxon>
        <taxon>Magnoliopsida</taxon>
        <taxon>Liliopsida</taxon>
        <taxon>Poales</taxon>
        <taxon>Poaceae</taxon>
        <taxon>BOP clade</taxon>
        <taxon>Pooideae</taxon>
        <taxon>Triticodae</taxon>
        <taxon>Triticeae</taxon>
        <taxon>Triticinae</taxon>
        <taxon>Triticum</taxon>
    </lineage>
</organism>
<reference evidence="2" key="2">
    <citation type="submission" date="2018-03" db="EMBL/GenBank/DDBJ databases">
        <title>The Triticum urartu genome reveals the dynamic nature of wheat genome evolution.</title>
        <authorList>
            <person name="Ling H."/>
            <person name="Ma B."/>
            <person name="Shi X."/>
            <person name="Liu H."/>
            <person name="Dong L."/>
            <person name="Sun H."/>
            <person name="Cao Y."/>
            <person name="Gao Q."/>
            <person name="Zheng S."/>
            <person name="Li Y."/>
            <person name="Yu Y."/>
            <person name="Du H."/>
            <person name="Qi M."/>
            <person name="Li Y."/>
            <person name="Yu H."/>
            <person name="Cui Y."/>
            <person name="Wang N."/>
            <person name="Chen C."/>
            <person name="Wu H."/>
            <person name="Zhao Y."/>
            <person name="Zhang J."/>
            <person name="Li Y."/>
            <person name="Zhou W."/>
            <person name="Zhang B."/>
            <person name="Hu W."/>
            <person name="Eijk M."/>
            <person name="Tang J."/>
            <person name="Witsenboer H."/>
            <person name="Zhao S."/>
            <person name="Li Z."/>
            <person name="Zhang A."/>
            <person name="Wang D."/>
            <person name="Liang C."/>
        </authorList>
    </citation>
    <scope>NUCLEOTIDE SEQUENCE [LARGE SCALE GENOMIC DNA]</scope>
    <source>
        <strain evidence="2">cv. G1812</strain>
    </source>
</reference>
<evidence type="ECO:0000256" key="1">
    <source>
        <dbReference type="SAM" id="Phobius"/>
    </source>
</evidence>
<proteinExistence type="predicted"/>
<protein>
    <submittedName>
        <fullName evidence="2">Uncharacterized protein</fullName>
    </submittedName>
</protein>
<keyword evidence="3" id="KW-1185">Reference proteome</keyword>
<accession>A0A8R7UDI7</accession>
<dbReference type="AlphaFoldDB" id="A0A8R7UDI7"/>